<dbReference type="Gene3D" id="1.20.144.10">
    <property type="entry name" value="Phosphatidic acid phosphatase type 2/haloperoxidase"/>
    <property type="match status" value="1"/>
</dbReference>
<evidence type="ECO:0000256" key="7">
    <source>
        <dbReference type="SAM" id="Phobius"/>
    </source>
</evidence>
<evidence type="ECO:0000256" key="4">
    <source>
        <dbReference type="ARBA" id="ARBA00022801"/>
    </source>
</evidence>
<feature type="transmembrane region" description="Helical" evidence="7">
    <location>
        <begin position="129"/>
        <end position="147"/>
    </location>
</feature>
<evidence type="ECO:0000256" key="3">
    <source>
        <dbReference type="ARBA" id="ARBA00022692"/>
    </source>
</evidence>
<dbReference type="STRING" id="1121326.CLMAG_18850"/>
<dbReference type="PATRIC" id="fig|1121326.3.peg.1874"/>
<evidence type="ECO:0000259" key="8">
    <source>
        <dbReference type="SMART" id="SM00014"/>
    </source>
</evidence>
<dbReference type="EMBL" id="LWAE01000002">
    <property type="protein sequence ID" value="KZL92079.1"/>
    <property type="molecule type" value="Genomic_DNA"/>
</dbReference>
<proteinExistence type="predicted"/>
<keyword evidence="6 7" id="KW-0472">Membrane</keyword>
<dbReference type="EC" id="3.6.1.27" evidence="9"/>
<dbReference type="GO" id="GO:0050380">
    <property type="term" value="F:undecaprenyl-diphosphatase activity"/>
    <property type="evidence" value="ECO:0007669"/>
    <property type="project" value="UniProtKB-EC"/>
</dbReference>
<keyword evidence="3 7" id="KW-0812">Transmembrane</keyword>
<dbReference type="InterPro" id="IPR000326">
    <property type="entry name" value="PAP2/HPO"/>
</dbReference>
<name>A0A162T032_9CLOT</name>
<keyword evidence="4 9" id="KW-0378">Hydrolase</keyword>
<dbReference type="Pfam" id="PF01569">
    <property type="entry name" value="PAP2"/>
    <property type="match status" value="1"/>
</dbReference>
<dbReference type="PANTHER" id="PTHR14969:SF62">
    <property type="entry name" value="DECAPRENYLPHOSPHORYL-5-PHOSPHORIBOSE PHOSPHATASE RV3807C-RELATED"/>
    <property type="match status" value="1"/>
</dbReference>
<dbReference type="AlphaFoldDB" id="A0A162T032"/>
<feature type="transmembrane region" description="Helical" evidence="7">
    <location>
        <begin position="101"/>
        <end position="122"/>
    </location>
</feature>
<feature type="transmembrane region" description="Helical" evidence="7">
    <location>
        <begin position="153"/>
        <end position="171"/>
    </location>
</feature>
<gene>
    <name evidence="9" type="primary">bcrC_1</name>
    <name evidence="9" type="ORF">CLMAG_18850</name>
</gene>
<comment type="caution">
    <text evidence="9">The sequence shown here is derived from an EMBL/GenBank/DDBJ whole genome shotgun (WGS) entry which is preliminary data.</text>
</comment>
<dbReference type="PANTHER" id="PTHR14969">
    <property type="entry name" value="SPHINGOSINE-1-PHOSPHATE PHOSPHOHYDROLASE"/>
    <property type="match status" value="1"/>
</dbReference>
<evidence type="ECO:0000313" key="9">
    <source>
        <dbReference type="EMBL" id="KZL92079.1"/>
    </source>
</evidence>
<organism evidence="9 10">
    <name type="scientific">Clostridium magnum DSM 2767</name>
    <dbReference type="NCBI Taxonomy" id="1121326"/>
    <lineage>
        <taxon>Bacteria</taxon>
        <taxon>Bacillati</taxon>
        <taxon>Bacillota</taxon>
        <taxon>Clostridia</taxon>
        <taxon>Eubacteriales</taxon>
        <taxon>Clostridiaceae</taxon>
        <taxon>Clostridium</taxon>
    </lineage>
</organism>
<evidence type="ECO:0000256" key="6">
    <source>
        <dbReference type="ARBA" id="ARBA00023136"/>
    </source>
</evidence>
<keyword evidence="2" id="KW-1003">Cell membrane</keyword>
<comment type="subcellular location">
    <subcellularLocation>
        <location evidence="1">Cell membrane</location>
        <topology evidence="1">Multi-pass membrane protein</topology>
    </subcellularLocation>
</comment>
<dbReference type="SMART" id="SM00014">
    <property type="entry name" value="acidPPc"/>
    <property type="match status" value="1"/>
</dbReference>
<keyword evidence="5 7" id="KW-1133">Transmembrane helix</keyword>
<feature type="transmembrane region" description="Helical" evidence="7">
    <location>
        <begin position="28"/>
        <end position="51"/>
    </location>
</feature>
<dbReference type="OrthoDB" id="9789113at2"/>
<keyword evidence="10" id="KW-1185">Reference proteome</keyword>
<dbReference type="Proteomes" id="UP000076603">
    <property type="component" value="Unassembled WGS sequence"/>
</dbReference>
<feature type="domain" description="Phosphatidic acid phosphatase type 2/haloperoxidase" evidence="8">
    <location>
        <begin position="58"/>
        <end position="168"/>
    </location>
</feature>
<dbReference type="InterPro" id="IPR036938">
    <property type="entry name" value="PAP2/HPO_sf"/>
</dbReference>
<evidence type="ECO:0000256" key="2">
    <source>
        <dbReference type="ARBA" id="ARBA00022475"/>
    </source>
</evidence>
<evidence type="ECO:0000256" key="5">
    <source>
        <dbReference type="ARBA" id="ARBA00022989"/>
    </source>
</evidence>
<evidence type="ECO:0000313" key="10">
    <source>
        <dbReference type="Proteomes" id="UP000076603"/>
    </source>
</evidence>
<dbReference type="RefSeq" id="WP_066621290.1">
    <property type="nucleotide sequence ID" value="NZ_FQXL01000004.1"/>
</dbReference>
<accession>A0A162T032</accession>
<reference evidence="9 10" key="1">
    <citation type="submission" date="2016-04" db="EMBL/GenBank/DDBJ databases">
        <title>Genome sequence of Clostridium magnum DSM 2767.</title>
        <authorList>
            <person name="Poehlein A."/>
            <person name="Uhlig R."/>
            <person name="Fischer R."/>
            <person name="Bahl H."/>
            <person name="Daniel R."/>
        </authorList>
    </citation>
    <scope>NUCLEOTIDE SEQUENCE [LARGE SCALE GENOMIC DNA]</scope>
    <source>
        <strain evidence="9 10">DSM 2767</strain>
    </source>
</reference>
<feature type="transmembrane region" description="Helical" evidence="7">
    <location>
        <begin position="58"/>
        <end position="81"/>
    </location>
</feature>
<evidence type="ECO:0000256" key="1">
    <source>
        <dbReference type="ARBA" id="ARBA00004651"/>
    </source>
</evidence>
<protein>
    <submittedName>
        <fullName evidence="9">Undecaprenyl-diphosphatase BcrC</fullName>
        <ecNumber evidence="9">3.6.1.27</ecNumber>
    </submittedName>
</protein>
<dbReference type="SUPFAM" id="SSF48317">
    <property type="entry name" value="Acid phosphatase/Vanadium-dependent haloperoxidase"/>
    <property type="match status" value="1"/>
</dbReference>
<sequence length="184" mass="20611">MLELAQKIDVNILKLIQNNLQNYIFDKIMPFITSLGDLGLVWIIISIILIFSKRYRTIGLLCISAMIFNTIIGEGILKNLIQRPRPFVNMATVDLLIDKPTSFSFPSGHTSASFAAVGIICSQLKKYRIYIVLLASLIAFSRLYLFVHYPFDILAGIIQGLVCAKIVLKVYPIVMKKSSANVQA</sequence>
<dbReference type="GO" id="GO:0005886">
    <property type="term" value="C:plasma membrane"/>
    <property type="evidence" value="ECO:0007669"/>
    <property type="project" value="UniProtKB-SubCell"/>
</dbReference>